<dbReference type="AlphaFoldDB" id="A0A5R9PYH0"/>
<evidence type="ECO:0000256" key="2">
    <source>
        <dbReference type="ARBA" id="ARBA00004613"/>
    </source>
</evidence>
<keyword evidence="8" id="KW-0282">Flagellum</keyword>
<evidence type="ECO:0000256" key="3">
    <source>
        <dbReference type="ARBA" id="ARBA00005709"/>
    </source>
</evidence>
<dbReference type="NCBIfam" id="TIGR02550">
    <property type="entry name" value="flagell_flgL"/>
    <property type="match status" value="1"/>
</dbReference>
<sequence>MRLSNNLIYQQNIGNVLEKQQMVMDAQQRVNTQKKFLGASEDPSAFTTAQLLTDRIQMNEQHQKNAVLLNARLTTEESVLNNINDTLFRVEMLTIQAGNGAHNEIDRQSIASELKEIQKSMLNLMNAQSEDGRYIFSGYQDSTQTYLYNPNTEKYEYQGDQGSHSMPLAENVTIGSSDNGFEVFENVDARLDVISYTGAASSTATGTVYVENQDEFDLFHKANFDRSPSAPVGANTYNVVITPPVSNIASSTYEIMHNGVPLVPAVTGDLDGETIQFNGLKIDIPSNQTGQFDFELEAPGKENILNTIEQLIIGLEDETLDNDQYRQYLADALVQVKNSSEQISFTQSRLGGRLNALERVTDSNEALDINNKASKSDLVEVDIAEAISDLTKHETALQASHATFGRLANLTLLDYI</sequence>
<dbReference type="SUPFAM" id="SSF64518">
    <property type="entry name" value="Phase 1 flagellin"/>
    <property type="match status" value="1"/>
</dbReference>
<dbReference type="InterPro" id="IPR001492">
    <property type="entry name" value="Flagellin"/>
</dbReference>
<dbReference type="Pfam" id="PF00669">
    <property type="entry name" value="Flagellin_N"/>
    <property type="match status" value="1"/>
</dbReference>
<dbReference type="Gene3D" id="1.20.1330.10">
    <property type="entry name" value="f41 fragment of flagellin, N-terminal domain"/>
    <property type="match status" value="2"/>
</dbReference>
<dbReference type="Pfam" id="PF00700">
    <property type="entry name" value="Flagellin_C"/>
    <property type="match status" value="1"/>
</dbReference>
<evidence type="ECO:0000259" key="7">
    <source>
        <dbReference type="Pfam" id="PF00700"/>
    </source>
</evidence>
<feature type="domain" description="Flagellin C-terminal" evidence="7">
    <location>
        <begin position="338"/>
        <end position="416"/>
    </location>
</feature>
<evidence type="ECO:0000256" key="1">
    <source>
        <dbReference type="ARBA" id="ARBA00004365"/>
    </source>
</evidence>
<dbReference type="GO" id="GO:0005198">
    <property type="term" value="F:structural molecule activity"/>
    <property type="evidence" value="ECO:0007669"/>
    <property type="project" value="InterPro"/>
</dbReference>
<dbReference type="InterPro" id="IPR001029">
    <property type="entry name" value="Flagellin_N"/>
</dbReference>
<dbReference type="GO" id="GO:0009424">
    <property type="term" value="C:bacterial-type flagellum hook"/>
    <property type="evidence" value="ECO:0007669"/>
    <property type="project" value="InterPro"/>
</dbReference>
<evidence type="ECO:0000256" key="4">
    <source>
        <dbReference type="ARBA" id="ARBA00022525"/>
    </source>
</evidence>
<reference evidence="8 9" key="1">
    <citation type="submission" date="2018-01" db="EMBL/GenBank/DDBJ databases">
        <title>Co-occurrence of chitin degradation, pigmentation and bioactivity in marine Pseudoalteromonas.</title>
        <authorList>
            <person name="Paulsen S."/>
            <person name="Gram L."/>
            <person name="Machado H."/>
        </authorList>
    </citation>
    <scope>NUCLEOTIDE SEQUENCE [LARGE SCALE GENOMIC DNA]</scope>
    <source>
        <strain evidence="8 9">S3663</strain>
    </source>
</reference>
<comment type="subcellular location">
    <subcellularLocation>
        <location evidence="1">Bacterial flagellum</location>
    </subcellularLocation>
    <subcellularLocation>
        <location evidence="2">Secreted</location>
    </subcellularLocation>
</comment>
<dbReference type="PANTHER" id="PTHR42792:SF1">
    <property type="entry name" value="FLAGELLAR HOOK-ASSOCIATED PROTEIN 3"/>
    <property type="match status" value="1"/>
</dbReference>
<evidence type="ECO:0000313" key="8">
    <source>
        <dbReference type="EMBL" id="TLX45943.1"/>
    </source>
</evidence>
<proteinExistence type="inferred from homology"/>
<keyword evidence="8" id="KW-0966">Cell projection</keyword>
<feature type="domain" description="Flagellin N-terminal" evidence="6">
    <location>
        <begin position="4"/>
        <end position="140"/>
    </location>
</feature>
<dbReference type="GO" id="GO:0005576">
    <property type="term" value="C:extracellular region"/>
    <property type="evidence" value="ECO:0007669"/>
    <property type="project" value="UniProtKB-SubCell"/>
</dbReference>
<organism evidence="8 9">
    <name type="scientific">Pseudoalteromonas phenolica</name>
    <dbReference type="NCBI Taxonomy" id="161398"/>
    <lineage>
        <taxon>Bacteria</taxon>
        <taxon>Pseudomonadati</taxon>
        <taxon>Pseudomonadota</taxon>
        <taxon>Gammaproteobacteria</taxon>
        <taxon>Alteromonadales</taxon>
        <taxon>Pseudoalteromonadaceae</taxon>
        <taxon>Pseudoalteromonas</taxon>
    </lineage>
</organism>
<dbReference type="PANTHER" id="PTHR42792">
    <property type="entry name" value="FLAGELLIN"/>
    <property type="match status" value="1"/>
</dbReference>
<accession>A0A5R9PYH0</accession>
<dbReference type="InterPro" id="IPR046358">
    <property type="entry name" value="Flagellin_C"/>
</dbReference>
<dbReference type="OrthoDB" id="9768249at2"/>
<evidence type="ECO:0000313" key="9">
    <source>
        <dbReference type="Proteomes" id="UP000309186"/>
    </source>
</evidence>
<dbReference type="GO" id="GO:0071973">
    <property type="term" value="P:bacterial-type flagellum-dependent cell motility"/>
    <property type="evidence" value="ECO:0007669"/>
    <property type="project" value="InterPro"/>
</dbReference>
<dbReference type="Proteomes" id="UP000309186">
    <property type="component" value="Unassembled WGS sequence"/>
</dbReference>
<comment type="caution">
    <text evidence="8">The sequence shown here is derived from an EMBL/GenBank/DDBJ whole genome shotgun (WGS) entry which is preliminary data.</text>
</comment>
<comment type="similarity">
    <text evidence="3">Belongs to the bacterial flagellin family.</text>
</comment>
<dbReference type="RefSeq" id="WP_138483436.1">
    <property type="nucleotide sequence ID" value="NZ_PPSW01000027.1"/>
</dbReference>
<evidence type="ECO:0000259" key="6">
    <source>
        <dbReference type="Pfam" id="PF00669"/>
    </source>
</evidence>
<dbReference type="EMBL" id="PPSW01000027">
    <property type="protein sequence ID" value="TLX45943.1"/>
    <property type="molecule type" value="Genomic_DNA"/>
</dbReference>
<keyword evidence="5" id="KW-0975">Bacterial flagellum</keyword>
<keyword evidence="8" id="KW-0969">Cilium</keyword>
<protein>
    <submittedName>
        <fullName evidence="8">Flagellar hook-associated protein 3</fullName>
    </submittedName>
</protein>
<name>A0A5R9PYH0_9GAMM</name>
<gene>
    <name evidence="8" type="primary">flgL</name>
    <name evidence="8" type="ORF">C1E24_16825</name>
</gene>
<keyword evidence="4" id="KW-0964">Secreted</keyword>
<evidence type="ECO:0000256" key="5">
    <source>
        <dbReference type="ARBA" id="ARBA00023143"/>
    </source>
</evidence>
<dbReference type="InterPro" id="IPR013384">
    <property type="entry name" value="Flagell_FlgL"/>
</dbReference>